<evidence type="ECO:0000313" key="2">
    <source>
        <dbReference type="Proteomes" id="UP000829384"/>
    </source>
</evidence>
<comment type="caution">
    <text evidence="1">The sequence shown here is derived from an EMBL/GenBank/DDBJ whole genome shotgun (WGS) entry which is preliminary data.</text>
</comment>
<gene>
    <name evidence="1" type="ORF">H9J30_20370</name>
</gene>
<accession>A0ABS9R0U9</accession>
<evidence type="ECO:0000313" key="1">
    <source>
        <dbReference type="EMBL" id="MCG9966238.1"/>
    </source>
</evidence>
<name>A0ABS9R0U9_9GAMM</name>
<keyword evidence="2" id="KW-1185">Reference proteome</keyword>
<sequence length="755" mass="87347">MLLFISVLISYFFFDDSTLKFKPKKGEERVYQVYSTMEFNAEKGVPSEIKTSSNQLVRYKVLDTGLNTRFEMFVDYIDMKDGSKRISNVTSSSTVNPEMHAIFSQGFEFTLNKNDGKIVDFSAKNKPVWQAFLKERGGELEHNLKKLFTSPGIYDEIPAKEGAVVELPTYQHYSKIKLEVLQVTDEYILIQVEGEQNKLFGRLMLERDSGWLMQMALIVEENFERFGQKGKIRNNIFIVPQMRMMGSLEHTFSWKYDFSPYKYQNQSEPKLSDINKTLANLTSDTVFGNAEGYYELVYDTLFINYQHEFSDVIVPGRFNLTDVTAYSADGKKTPVQLNKLGHYSIVEKDGFHRSLEEFSLTGWSEPAKQLDSIVEFRAKAHYRSAKQVKLELNPDPTKTVSLQYNDLQLELIPIKDTPRRYMLKTLTEGDSFITWQFDGAEGAMINHQHPSISGPEWLTFNELIMLSLASSARYDYTILFDFPAEPQTLSVYVNTVEDSKTFTKDIRFIPVADYESKAEYPPIHEELLYQDDLSSLYPDIYDYDKQSQPVIPSDPALIEPLIIAKYGVEIQLTAEQAAMCALTVTDAPQVNGHTLRWTSINEKNDDNNDLNRYVKYRLTSEDGIRRNFYDIRVNSVLSCSGTPTWQALEYKPSKGWLIDVTQLRNLDTNQTVAEFMRRYRFLNSRNFPLAPYIQFDATDYYQHRDIKNFYQRPLHQVLEQDRWFKLAGRTEHIDELTVTGKPIDKAIVTVFPALP</sequence>
<dbReference type="EMBL" id="JACSDI010000027">
    <property type="protein sequence ID" value="MCG9966238.1"/>
    <property type="molecule type" value="Genomic_DNA"/>
</dbReference>
<reference evidence="1 2" key="1">
    <citation type="submission" date="2020-08" db="EMBL/GenBank/DDBJ databases">
        <title>Whole genome sequence of Shewanella sp strain PS-2.</title>
        <authorList>
            <person name="Das S.K."/>
        </authorList>
    </citation>
    <scope>NUCLEOTIDE SEQUENCE [LARGE SCALE GENOMIC DNA]</scope>
    <source>
        <strain evidence="1 2">PS-2</strain>
    </source>
</reference>
<organism evidence="1 2">
    <name type="scientific">Shewanella cutis</name>
    <dbReference type="NCBI Taxonomy" id="2766780"/>
    <lineage>
        <taxon>Bacteria</taxon>
        <taxon>Pseudomonadati</taxon>
        <taxon>Pseudomonadota</taxon>
        <taxon>Gammaproteobacteria</taxon>
        <taxon>Alteromonadales</taxon>
        <taxon>Shewanellaceae</taxon>
        <taxon>Shewanella</taxon>
    </lineage>
</organism>
<protein>
    <submittedName>
        <fullName evidence="1">Uncharacterized protein</fullName>
    </submittedName>
</protein>
<dbReference type="Proteomes" id="UP000829384">
    <property type="component" value="Unassembled WGS sequence"/>
</dbReference>
<proteinExistence type="predicted"/>